<protein>
    <submittedName>
        <fullName evidence="4">Reverse transcriptase domain-containing protein</fullName>
    </submittedName>
</protein>
<name>A0A6L2JZB4_TANCI</name>
<keyword evidence="4" id="KW-0695">RNA-directed DNA polymerase</keyword>
<dbReference type="InterPro" id="IPR005162">
    <property type="entry name" value="Retrotrans_gag_dom"/>
</dbReference>
<dbReference type="Pfam" id="PF03732">
    <property type="entry name" value="Retrotrans_gag"/>
    <property type="match status" value="1"/>
</dbReference>
<feature type="domain" description="Retrotransposon gag" evidence="3">
    <location>
        <begin position="259"/>
        <end position="345"/>
    </location>
</feature>
<keyword evidence="4" id="KW-0808">Transferase</keyword>
<dbReference type="InterPro" id="IPR043502">
    <property type="entry name" value="DNA/RNA_pol_sf"/>
</dbReference>
<dbReference type="Gene3D" id="3.10.10.10">
    <property type="entry name" value="HIV Type 1 Reverse Transcriptase, subunit A, domain 1"/>
    <property type="match status" value="1"/>
</dbReference>
<dbReference type="PANTHER" id="PTHR37984">
    <property type="entry name" value="PROTEIN CBG26694"/>
    <property type="match status" value="1"/>
</dbReference>
<dbReference type="PANTHER" id="PTHR37984:SF5">
    <property type="entry name" value="PROTEIN NYNRIN-LIKE"/>
    <property type="match status" value="1"/>
</dbReference>
<dbReference type="Pfam" id="PF00078">
    <property type="entry name" value="RVT_1"/>
    <property type="match status" value="1"/>
</dbReference>
<organism evidence="4">
    <name type="scientific">Tanacetum cinerariifolium</name>
    <name type="common">Dalmatian daisy</name>
    <name type="synonym">Chrysanthemum cinerariifolium</name>
    <dbReference type="NCBI Taxonomy" id="118510"/>
    <lineage>
        <taxon>Eukaryota</taxon>
        <taxon>Viridiplantae</taxon>
        <taxon>Streptophyta</taxon>
        <taxon>Embryophyta</taxon>
        <taxon>Tracheophyta</taxon>
        <taxon>Spermatophyta</taxon>
        <taxon>Magnoliopsida</taxon>
        <taxon>eudicotyledons</taxon>
        <taxon>Gunneridae</taxon>
        <taxon>Pentapetalae</taxon>
        <taxon>asterids</taxon>
        <taxon>campanulids</taxon>
        <taxon>Asterales</taxon>
        <taxon>Asteraceae</taxon>
        <taxon>Asteroideae</taxon>
        <taxon>Anthemideae</taxon>
        <taxon>Anthemidinae</taxon>
        <taxon>Tanacetum</taxon>
    </lineage>
</organism>
<keyword evidence="4" id="KW-0548">Nucleotidyltransferase</keyword>
<dbReference type="GO" id="GO:0003676">
    <property type="term" value="F:nucleic acid binding"/>
    <property type="evidence" value="ECO:0007669"/>
    <property type="project" value="InterPro"/>
</dbReference>
<feature type="region of interest" description="Disordered" evidence="1">
    <location>
        <begin position="816"/>
        <end position="844"/>
    </location>
</feature>
<dbReference type="CDD" id="cd01647">
    <property type="entry name" value="RT_LTR"/>
    <property type="match status" value="1"/>
</dbReference>
<dbReference type="InterPro" id="IPR000477">
    <property type="entry name" value="RT_dom"/>
</dbReference>
<evidence type="ECO:0000313" key="4">
    <source>
        <dbReference type="EMBL" id="GEU42363.1"/>
    </source>
</evidence>
<sequence length="1105" mass="127879">MAVTEITVLWFEENIIRVMGNGQLATNGVLREVVTTCEKSQVRVSSWGFSFKELPSGSISDEALREYYDKNYHQILPIIAKKLYQEKAHQEKLKAVKARLNFEEVSRSGRPEPRRNCSKSPREKDLKKRTVFKGLEKGVFYRLGDKEKNVSVHSRGTERKSYYSIRRDTESCYQSSLSKETEIASEKHRHKREYSRRTKAVSEKTNLFTPRIRYFDFPKARMASHIKTYDGSEDPEHHLKVFQAAATTERWAMPTWCHIFNSTLTRNATVWFDDLPKESIDSYDDLRKAFLENYLQQKKCIKDPVEIHNIKQRDKESTEEFMRRYKLECRDVKGDPECMKISGFMHEITNPELIKRLHDKIPMSKDEMMSEAGQKQNFKRGNFRSEQRTERKQDRFTLLTKTPKQILALDKGKFKPLSPMINPVEKRNASKFYEFHVEPWQKIARQRVTQIFSPESIITFPTLGEEDGREGPMIIEAEMGGHCLIPANTPLVGFSGEIIWPLGQISLLVKIGDEEHSSSSWMNFMVVRSPSPYNRIIGRPGTIERGQAPERNKVIGEEVKTLVEADIIKEVHYHSWLSNPVMVKKHDDSWRMCVDFKDLNKACPKDGYPLPKIDWKVESLCGYPYKCFLDAYKGYHQIKMAEEDEEKTAFITSQGIFYDLVIKSRMEKEVIRDIEETFKTLREINMKLNPKTCAFGMRVGTFLGYKVDANGLRVCPNKVKAILNLPSPKCLKDVQKLNGKLASLNRFLSKSAEKSLPFFKTLKNCTKKSNFQWTVEAEMAFKGMKQLIAELPMLMAPKEKEELIIACYSVPTKDASKRTNSGGLHRGASGGRHTRYINGRHGRTPTPMDIIHGQIIMHRRPDSWSLDSRENGSTKSLSKCGLKTRSQPGALSKIASTSFAHLSKQALVEELREKSIDEKEILAVVEEERHTWMTLVYEYLTEWVLPEEKKKARAVRRKAGRYAVINKVLHKKSFFVPWLRFGLPGEIVSDNEKQFRDNPFKDWYEKLRETPFSLTFGAKAVIPVEISIPTLTTAELIWSRIMKPWGSAWIFWKKRESKLQYRKQGAKPKWKNITTPRSEAQAFVQEALSTRTTKQVMRKTGQART</sequence>
<evidence type="ECO:0000259" key="2">
    <source>
        <dbReference type="Pfam" id="PF00078"/>
    </source>
</evidence>
<dbReference type="AlphaFoldDB" id="A0A6L2JZB4"/>
<dbReference type="EMBL" id="BKCJ010001559">
    <property type="protein sequence ID" value="GEU42363.1"/>
    <property type="molecule type" value="Genomic_DNA"/>
</dbReference>
<dbReference type="SUPFAM" id="SSF56672">
    <property type="entry name" value="DNA/RNA polymerases"/>
    <property type="match status" value="1"/>
</dbReference>
<dbReference type="InterPro" id="IPR050951">
    <property type="entry name" value="Retrovirus_Pol_polyprotein"/>
</dbReference>
<feature type="region of interest" description="Disordered" evidence="1">
    <location>
        <begin position="864"/>
        <end position="884"/>
    </location>
</feature>
<comment type="caution">
    <text evidence="4">The sequence shown here is derived from an EMBL/GenBank/DDBJ whole genome shotgun (WGS) entry which is preliminary data.</text>
</comment>
<dbReference type="Gene3D" id="3.30.420.10">
    <property type="entry name" value="Ribonuclease H-like superfamily/Ribonuclease H"/>
    <property type="match status" value="1"/>
</dbReference>
<gene>
    <name evidence="4" type="ORF">Tci_014341</name>
</gene>
<evidence type="ECO:0000256" key="1">
    <source>
        <dbReference type="SAM" id="MobiDB-lite"/>
    </source>
</evidence>
<dbReference type="Gene3D" id="3.30.70.270">
    <property type="match status" value="3"/>
</dbReference>
<proteinExistence type="predicted"/>
<dbReference type="InterPro" id="IPR043128">
    <property type="entry name" value="Rev_trsase/Diguanyl_cyclase"/>
</dbReference>
<reference evidence="4" key="1">
    <citation type="journal article" date="2019" name="Sci. Rep.">
        <title>Draft genome of Tanacetum cinerariifolium, the natural source of mosquito coil.</title>
        <authorList>
            <person name="Yamashiro T."/>
            <person name="Shiraishi A."/>
            <person name="Satake H."/>
            <person name="Nakayama K."/>
        </authorList>
    </citation>
    <scope>NUCLEOTIDE SEQUENCE</scope>
</reference>
<feature type="compositionally biased region" description="Basic residues" evidence="1">
    <location>
        <begin position="832"/>
        <end position="843"/>
    </location>
</feature>
<accession>A0A6L2JZB4</accession>
<dbReference type="GO" id="GO:0003964">
    <property type="term" value="F:RNA-directed DNA polymerase activity"/>
    <property type="evidence" value="ECO:0007669"/>
    <property type="project" value="UniProtKB-KW"/>
</dbReference>
<feature type="domain" description="Reverse transcriptase" evidence="2">
    <location>
        <begin position="583"/>
        <end position="653"/>
    </location>
</feature>
<evidence type="ECO:0000259" key="3">
    <source>
        <dbReference type="Pfam" id="PF03732"/>
    </source>
</evidence>
<dbReference type="InterPro" id="IPR036397">
    <property type="entry name" value="RNaseH_sf"/>
</dbReference>